<dbReference type="InterPro" id="IPR000595">
    <property type="entry name" value="cNMP-bd_dom"/>
</dbReference>
<protein>
    <recommendedName>
        <fullName evidence="1">Cyclic nucleotide-binding domain-containing protein</fullName>
    </recommendedName>
</protein>
<sequence>MQTIIDYFNHILPISESEITILKPLLQQKVLEKEEFLLQENQVCKFIAFIKKGSFRSFHYNANGTSTNLMLDSSQTLISNYESYISQQPSNVSIQATIKSEVIYISKNDLDHLLENSFYWNKLGRILTENIFILSKQRLESIIYKTPEERYQTLIKYTPDLLEQFSLTDIASFIGVTPQSLSRIRARIH</sequence>
<dbReference type="EMBL" id="QKSB01000004">
    <property type="protein sequence ID" value="PZE17217.1"/>
    <property type="molecule type" value="Genomic_DNA"/>
</dbReference>
<gene>
    <name evidence="2" type="ORF">DNU06_08055</name>
</gene>
<evidence type="ECO:0000313" key="3">
    <source>
        <dbReference type="Proteomes" id="UP000249248"/>
    </source>
</evidence>
<dbReference type="Gene3D" id="2.60.120.10">
    <property type="entry name" value="Jelly Rolls"/>
    <property type="match status" value="1"/>
</dbReference>
<feature type="domain" description="Cyclic nucleotide-binding" evidence="1">
    <location>
        <begin position="29"/>
        <end position="116"/>
    </location>
</feature>
<dbReference type="SUPFAM" id="SSF51206">
    <property type="entry name" value="cAMP-binding domain-like"/>
    <property type="match status" value="1"/>
</dbReference>
<accession>A0A2W1MZ83</accession>
<name>A0A2W1MZ83_9FLAO</name>
<keyword evidence="3" id="KW-1185">Reference proteome</keyword>
<dbReference type="InterPro" id="IPR018490">
    <property type="entry name" value="cNMP-bd_dom_sf"/>
</dbReference>
<dbReference type="RefSeq" id="WP_111062742.1">
    <property type="nucleotide sequence ID" value="NZ_JBHUCU010000016.1"/>
</dbReference>
<dbReference type="OrthoDB" id="663011at2"/>
<dbReference type="Proteomes" id="UP000249248">
    <property type="component" value="Unassembled WGS sequence"/>
</dbReference>
<evidence type="ECO:0000259" key="1">
    <source>
        <dbReference type="Pfam" id="PF00027"/>
    </source>
</evidence>
<evidence type="ECO:0000313" key="2">
    <source>
        <dbReference type="EMBL" id="PZE17217.1"/>
    </source>
</evidence>
<comment type="caution">
    <text evidence="2">The sequence shown here is derived from an EMBL/GenBank/DDBJ whole genome shotgun (WGS) entry which is preliminary data.</text>
</comment>
<organism evidence="2 3">
    <name type="scientific">Putridiphycobacter roseus</name>
    <dbReference type="NCBI Taxonomy" id="2219161"/>
    <lineage>
        <taxon>Bacteria</taxon>
        <taxon>Pseudomonadati</taxon>
        <taxon>Bacteroidota</taxon>
        <taxon>Flavobacteriia</taxon>
        <taxon>Flavobacteriales</taxon>
        <taxon>Crocinitomicaceae</taxon>
        <taxon>Putridiphycobacter</taxon>
    </lineage>
</organism>
<dbReference type="AlphaFoldDB" id="A0A2W1MZ83"/>
<proteinExistence type="predicted"/>
<reference evidence="2 3" key="1">
    <citation type="submission" date="2018-06" db="EMBL/GenBank/DDBJ databases">
        <title>The draft genome sequence of Crocinitomix sp. SM1701.</title>
        <authorList>
            <person name="Zhang X."/>
        </authorList>
    </citation>
    <scope>NUCLEOTIDE SEQUENCE [LARGE SCALE GENOMIC DNA]</scope>
    <source>
        <strain evidence="2 3">SM1701</strain>
    </source>
</reference>
<dbReference type="InterPro" id="IPR014710">
    <property type="entry name" value="RmlC-like_jellyroll"/>
</dbReference>
<dbReference type="Pfam" id="PF00027">
    <property type="entry name" value="cNMP_binding"/>
    <property type="match status" value="1"/>
</dbReference>